<keyword evidence="3 5" id="KW-1133">Transmembrane helix</keyword>
<dbReference type="Pfam" id="PF04479">
    <property type="entry name" value="RTA1"/>
    <property type="match status" value="1"/>
</dbReference>
<comment type="caution">
    <text evidence="6">The sequence shown here is derived from an EMBL/GenBank/DDBJ whole genome shotgun (WGS) entry which is preliminary data.</text>
</comment>
<dbReference type="EMBL" id="MDYL01000001">
    <property type="protein sequence ID" value="OQD78385.1"/>
    <property type="molecule type" value="Genomic_DNA"/>
</dbReference>
<dbReference type="Proteomes" id="UP000191522">
    <property type="component" value="Unassembled WGS sequence"/>
</dbReference>
<dbReference type="STRING" id="69771.A0A1V6PMZ0"/>
<comment type="subcellular location">
    <subcellularLocation>
        <location evidence="1">Membrane</location>
        <topology evidence="1">Multi-pass membrane protein</topology>
    </subcellularLocation>
</comment>
<evidence type="ECO:0000313" key="6">
    <source>
        <dbReference type="EMBL" id="OQD78385.1"/>
    </source>
</evidence>
<feature type="transmembrane region" description="Helical" evidence="5">
    <location>
        <begin position="12"/>
        <end position="32"/>
    </location>
</feature>
<dbReference type="OMA" id="EMFITIG"/>
<evidence type="ECO:0008006" key="8">
    <source>
        <dbReference type="Google" id="ProtNLM"/>
    </source>
</evidence>
<dbReference type="GO" id="GO:0016020">
    <property type="term" value="C:membrane"/>
    <property type="evidence" value="ECO:0007669"/>
    <property type="project" value="UniProtKB-SubCell"/>
</dbReference>
<proteinExistence type="predicted"/>
<accession>A0A1V6PMZ0</accession>
<evidence type="ECO:0000256" key="5">
    <source>
        <dbReference type="SAM" id="Phobius"/>
    </source>
</evidence>
<evidence type="ECO:0000256" key="4">
    <source>
        <dbReference type="ARBA" id="ARBA00023136"/>
    </source>
</evidence>
<gene>
    <name evidence="6" type="ORF">PENDEC_c001G00491</name>
</gene>
<organism evidence="6 7">
    <name type="scientific">Penicillium decumbens</name>
    <dbReference type="NCBI Taxonomy" id="69771"/>
    <lineage>
        <taxon>Eukaryota</taxon>
        <taxon>Fungi</taxon>
        <taxon>Dikarya</taxon>
        <taxon>Ascomycota</taxon>
        <taxon>Pezizomycotina</taxon>
        <taxon>Eurotiomycetes</taxon>
        <taxon>Eurotiomycetidae</taxon>
        <taxon>Eurotiales</taxon>
        <taxon>Aspergillaceae</taxon>
        <taxon>Penicillium</taxon>
    </lineage>
</organism>
<dbReference type="PANTHER" id="PTHR31465:SF1">
    <property type="entry name" value="PROTEIN RTA1-RELATED"/>
    <property type="match status" value="1"/>
</dbReference>
<keyword evidence="4 5" id="KW-0472">Membrane</keyword>
<dbReference type="OrthoDB" id="3358017at2759"/>
<protein>
    <recommendedName>
        <fullName evidence="8">RTA1 domain protein</fullName>
    </recommendedName>
</protein>
<feature type="transmembrane region" description="Helical" evidence="5">
    <location>
        <begin position="39"/>
        <end position="57"/>
    </location>
</feature>
<evidence type="ECO:0000256" key="2">
    <source>
        <dbReference type="ARBA" id="ARBA00022692"/>
    </source>
</evidence>
<feature type="transmembrane region" description="Helical" evidence="5">
    <location>
        <begin position="93"/>
        <end position="113"/>
    </location>
</feature>
<dbReference type="PANTHER" id="PTHR31465">
    <property type="entry name" value="PROTEIN RTA1-RELATED"/>
    <property type="match status" value="1"/>
</dbReference>
<evidence type="ECO:0000256" key="1">
    <source>
        <dbReference type="ARBA" id="ARBA00004141"/>
    </source>
</evidence>
<evidence type="ECO:0000313" key="7">
    <source>
        <dbReference type="Proteomes" id="UP000191522"/>
    </source>
</evidence>
<feature type="transmembrane region" description="Helical" evidence="5">
    <location>
        <begin position="134"/>
        <end position="151"/>
    </location>
</feature>
<sequence>MNADNLYGYKPSIAAGVIFIILFALTTIYHVYQLTKARCWYFIPFVVGGIFQIIGYICRVLSHNNLSSIPIYAMQSQNEREMTRGLGWRRRNWVTILLPLYVVSALILVRSIYRLIEYKYGYDGYIMTHEWFGYIFDALLMFIAMVVMNVYHPAVILGDGKGFHGSIPHSEDMHLSDVY</sequence>
<reference evidence="7" key="1">
    <citation type="journal article" date="2017" name="Nat. Microbiol.">
        <title>Global analysis of biosynthetic gene clusters reveals vast potential of secondary metabolite production in Penicillium species.</title>
        <authorList>
            <person name="Nielsen J.C."/>
            <person name="Grijseels S."/>
            <person name="Prigent S."/>
            <person name="Ji B."/>
            <person name="Dainat J."/>
            <person name="Nielsen K.F."/>
            <person name="Frisvad J.C."/>
            <person name="Workman M."/>
            <person name="Nielsen J."/>
        </authorList>
    </citation>
    <scope>NUCLEOTIDE SEQUENCE [LARGE SCALE GENOMIC DNA]</scope>
    <source>
        <strain evidence="7">IBT 11843</strain>
    </source>
</reference>
<dbReference type="AlphaFoldDB" id="A0A1V6PMZ0"/>
<keyword evidence="2 5" id="KW-0812">Transmembrane</keyword>
<evidence type="ECO:0000256" key="3">
    <source>
        <dbReference type="ARBA" id="ARBA00022989"/>
    </source>
</evidence>
<dbReference type="InterPro" id="IPR007568">
    <property type="entry name" value="RTA1"/>
</dbReference>
<name>A0A1V6PMZ0_PENDC</name>
<keyword evidence="7" id="KW-1185">Reference proteome</keyword>